<keyword evidence="2 4" id="KW-0808">Transferase</keyword>
<gene>
    <name evidence="4" type="ORF">MNBD_GAMMA09-1670</name>
</gene>
<dbReference type="PIRSF" id="PIRSF004553">
    <property type="entry name" value="CHP00095"/>
    <property type="match status" value="1"/>
</dbReference>
<dbReference type="InterPro" id="IPR004398">
    <property type="entry name" value="RNA_MeTrfase_RsmD"/>
</dbReference>
<evidence type="ECO:0000256" key="2">
    <source>
        <dbReference type="ARBA" id="ARBA00022679"/>
    </source>
</evidence>
<protein>
    <submittedName>
        <fullName evidence="4">16S rRNA (Guanine(966)-N(2))-methyltransferase</fullName>
        <ecNumber evidence="4">2.1.1.171</ecNumber>
    </submittedName>
</protein>
<accession>A0A3B0Y588</accession>
<reference evidence="4" key="1">
    <citation type="submission" date="2018-06" db="EMBL/GenBank/DDBJ databases">
        <authorList>
            <person name="Zhirakovskaya E."/>
        </authorList>
    </citation>
    <scope>NUCLEOTIDE SEQUENCE</scope>
</reference>
<dbReference type="Gene3D" id="3.40.50.150">
    <property type="entry name" value="Vaccinia Virus protein VP39"/>
    <property type="match status" value="1"/>
</dbReference>
<dbReference type="GO" id="GO:0003676">
    <property type="term" value="F:nucleic acid binding"/>
    <property type="evidence" value="ECO:0007669"/>
    <property type="project" value="InterPro"/>
</dbReference>
<dbReference type="SUPFAM" id="SSF53335">
    <property type="entry name" value="S-adenosyl-L-methionine-dependent methyltransferases"/>
    <property type="match status" value="1"/>
</dbReference>
<dbReference type="EMBL" id="UOFI01000151">
    <property type="protein sequence ID" value="VAW69349.1"/>
    <property type="molecule type" value="Genomic_DNA"/>
</dbReference>
<dbReference type="InterPro" id="IPR029063">
    <property type="entry name" value="SAM-dependent_MTases_sf"/>
</dbReference>
<dbReference type="AlphaFoldDB" id="A0A3B0Y588"/>
<keyword evidence="1 4" id="KW-0489">Methyltransferase</keyword>
<dbReference type="PANTHER" id="PTHR43542">
    <property type="entry name" value="METHYLTRANSFERASE"/>
    <property type="match status" value="1"/>
</dbReference>
<name>A0A3B0Y588_9ZZZZ</name>
<sequence length="197" mass="21938">MAAVNKAVGKLRIIGGRWRSRQLPVADLSGLRPTTDRVRETLFNWLQSDIGGAHCLDLFAGSGALGFEAASRGSASVLMIEKQSLAVKTLTANIQTLQADNAEVLQQDAIDWLASATAKPYDIVFVDPPFSSDCLVQACQLLEAKHWLAEHACIYLETDSRRPLPELPERWRVTKEKKAGQVGYYLIRRNFIEKQEK</sequence>
<dbReference type="Pfam" id="PF03602">
    <property type="entry name" value="Cons_hypoth95"/>
    <property type="match status" value="1"/>
</dbReference>
<proteinExistence type="predicted"/>
<organism evidence="4">
    <name type="scientific">hydrothermal vent metagenome</name>
    <dbReference type="NCBI Taxonomy" id="652676"/>
    <lineage>
        <taxon>unclassified sequences</taxon>
        <taxon>metagenomes</taxon>
        <taxon>ecological metagenomes</taxon>
    </lineage>
</organism>
<dbReference type="PROSITE" id="PS00092">
    <property type="entry name" value="N6_MTASE"/>
    <property type="match status" value="1"/>
</dbReference>
<dbReference type="PANTHER" id="PTHR43542:SF1">
    <property type="entry name" value="METHYLTRANSFERASE"/>
    <property type="match status" value="1"/>
</dbReference>
<evidence type="ECO:0000256" key="1">
    <source>
        <dbReference type="ARBA" id="ARBA00022603"/>
    </source>
</evidence>
<feature type="coiled-coil region" evidence="3">
    <location>
        <begin position="80"/>
        <end position="107"/>
    </location>
</feature>
<dbReference type="InterPro" id="IPR002052">
    <property type="entry name" value="DNA_methylase_N6_adenine_CS"/>
</dbReference>
<dbReference type="EC" id="2.1.1.171" evidence="4"/>
<dbReference type="GO" id="GO:0052913">
    <property type="term" value="F:16S rRNA (guanine(966)-N(2))-methyltransferase activity"/>
    <property type="evidence" value="ECO:0007669"/>
    <property type="project" value="UniProtKB-EC"/>
</dbReference>
<keyword evidence="3" id="KW-0175">Coiled coil</keyword>
<evidence type="ECO:0000256" key="3">
    <source>
        <dbReference type="SAM" id="Coils"/>
    </source>
</evidence>
<dbReference type="NCBIfam" id="TIGR00095">
    <property type="entry name" value="16S rRNA (guanine(966)-N(2))-methyltransferase RsmD"/>
    <property type="match status" value="1"/>
</dbReference>
<dbReference type="CDD" id="cd02440">
    <property type="entry name" value="AdoMet_MTases"/>
    <property type="match status" value="1"/>
</dbReference>
<evidence type="ECO:0000313" key="4">
    <source>
        <dbReference type="EMBL" id="VAW69349.1"/>
    </source>
</evidence>